<gene>
    <name evidence="2" type="ORF">AB3N04_09290</name>
</gene>
<dbReference type="InterPro" id="IPR006938">
    <property type="entry name" value="DUF624"/>
</dbReference>
<proteinExistence type="predicted"/>
<feature type="transmembrane region" description="Helical" evidence="1">
    <location>
        <begin position="75"/>
        <end position="99"/>
    </location>
</feature>
<keyword evidence="1" id="KW-0472">Membrane</keyword>
<dbReference type="EMBL" id="CP162551">
    <property type="protein sequence ID" value="XDI38484.1"/>
    <property type="molecule type" value="Genomic_DNA"/>
</dbReference>
<feature type="transmembrane region" description="Helical" evidence="1">
    <location>
        <begin position="172"/>
        <end position="194"/>
    </location>
</feature>
<name>A0AB39BYG8_9BACI</name>
<feature type="transmembrane region" description="Helical" evidence="1">
    <location>
        <begin position="141"/>
        <end position="166"/>
    </location>
</feature>
<protein>
    <submittedName>
        <fullName evidence="2">YesL family protein</fullName>
    </submittedName>
</protein>
<evidence type="ECO:0000313" key="2">
    <source>
        <dbReference type="EMBL" id="XDI38484.1"/>
    </source>
</evidence>
<dbReference type="RefSeq" id="WP_368505769.1">
    <property type="nucleotide sequence ID" value="NZ_CP162551.1"/>
</dbReference>
<sequence length="200" mass="23221">MGRIIFQIAELIYKFIALNVLWLVFFVLGLGIFGFMPATVGLFQVIRDWIKGEKGVPLFSSYLKYFKGEFIRSNLVGAIFLVLFYIIYVNFSFVGFFYYESIQLYIYIVIFSVGAIILMTFLNVFSVMAHFEYKTLHYIKVAAGLVFAHPFISLIQLIWLFAYFLISINYPKIFIGIGISVFAYVLMSINYSLFKKYKAV</sequence>
<keyword evidence="1" id="KW-0812">Transmembrane</keyword>
<feature type="transmembrane region" description="Helical" evidence="1">
    <location>
        <begin position="105"/>
        <end position="129"/>
    </location>
</feature>
<keyword evidence="1" id="KW-1133">Transmembrane helix</keyword>
<feature type="transmembrane region" description="Helical" evidence="1">
    <location>
        <begin position="20"/>
        <end position="43"/>
    </location>
</feature>
<accession>A0AB39BYG8</accession>
<dbReference type="AlphaFoldDB" id="A0AB39BYG8"/>
<evidence type="ECO:0000256" key="1">
    <source>
        <dbReference type="SAM" id="Phobius"/>
    </source>
</evidence>
<organism evidence="2">
    <name type="scientific">Alkalihalophilus sp. As8PL</name>
    <dbReference type="NCBI Taxonomy" id="3237103"/>
    <lineage>
        <taxon>Bacteria</taxon>
        <taxon>Bacillati</taxon>
        <taxon>Bacillota</taxon>
        <taxon>Bacilli</taxon>
        <taxon>Bacillales</taxon>
        <taxon>Bacillaceae</taxon>
        <taxon>Alkalihalophilus</taxon>
    </lineage>
</organism>
<dbReference type="Pfam" id="PF04854">
    <property type="entry name" value="DUF624"/>
    <property type="match status" value="1"/>
</dbReference>
<reference evidence="2" key="1">
    <citation type="submission" date="2024-07" db="EMBL/GenBank/DDBJ databases">
        <title>Identification and characteristics of an arsenic-resistant bacterial isolate, which belongs to a novel species.</title>
        <authorList>
            <person name="Juszczyk A."/>
            <person name="Kowalczyk A."/>
            <person name="Was K."/>
            <person name="Kosowicz W."/>
            <person name="Budzyn A."/>
            <person name="Latowski D."/>
        </authorList>
    </citation>
    <scope>NUCLEOTIDE SEQUENCE</scope>
    <source>
        <strain evidence="2">As8PL</strain>
    </source>
</reference>